<name>A0A9P9IEK1_9PLEO</name>
<feature type="compositionally biased region" description="Basic and acidic residues" evidence="1">
    <location>
        <begin position="79"/>
        <end position="88"/>
    </location>
</feature>
<evidence type="ECO:0000313" key="3">
    <source>
        <dbReference type="Proteomes" id="UP000700596"/>
    </source>
</evidence>
<organism evidence="2 3">
    <name type="scientific">Dendryphion nanum</name>
    <dbReference type="NCBI Taxonomy" id="256645"/>
    <lineage>
        <taxon>Eukaryota</taxon>
        <taxon>Fungi</taxon>
        <taxon>Dikarya</taxon>
        <taxon>Ascomycota</taxon>
        <taxon>Pezizomycotina</taxon>
        <taxon>Dothideomycetes</taxon>
        <taxon>Pleosporomycetidae</taxon>
        <taxon>Pleosporales</taxon>
        <taxon>Torulaceae</taxon>
        <taxon>Dendryphion</taxon>
    </lineage>
</organism>
<feature type="compositionally biased region" description="Basic and acidic residues" evidence="1">
    <location>
        <begin position="16"/>
        <end position="32"/>
    </location>
</feature>
<sequence>MVTSLPRNPGPAVLEGESKKSARWRPSSDRRPLLSRAAEPPFLSLEQWRRSESLFFPSQVHSQHSESLRPPAKSTRSSHAHDSPRLGDSHSGCCCRYSLCHLWSLSSSSVPVLPVLSVYQTFSHPLSPFVTTPTPVITTPSIIHHPSQEDLDPSITSIHNPPLCPPRAQARAPSIVVAVAVAHRLLPTAHCPRSPPPWPAAAAAGLVFCAALLSRRLFCPSLLSPLPAARYSFSWLSPGPLPSSWPALLSWAVRNQPPLDQPANVEASARRVTDRHRLPCPCSLLILSPSSS</sequence>
<feature type="region of interest" description="Disordered" evidence="1">
    <location>
        <begin position="59"/>
        <end position="89"/>
    </location>
</feature>
<proteinExistence type="predicted"/>
<reference evidence="2" key="1">
    <citation type="journal article" date="2021" name="Nat. Commun.">
        <title>Genetic determinants of endophytism in the Arabidopsis root mycobiome.</title>
        <authorList>
            <person name="Mesny F."/>
            <person name="Miyauchi S."/>
            <person name="Thiergart T."/>
            <person name="Pickel B."/>
            <person name="Atanasova L."/>
            <person name="Karlsson M."/>
            <person name="Huettel B."/>
            <person name="Barry K.W."/>
            <person name="Haridas S."/>
            <person name="Chen C."/>
            <person name="Bauer D."/>
            <person name="Andreopoulos W."/>
            <person name="Pangilinan J."/>
            <person name="LaButti K."/>
            <person name="Riley R."/>
            <person name="Lipzen A."/>
            <person name="Clum A."/>
            <person name="Drula E."/>
            <person name="Henrissat B."/>
            <person name="Kohler A."/>
            <person name="Grigoriev I.V."/>
            <person name="Martin F.M."/>
            <person name="Hacquard S."/>
        </authorList>
    </citation>
    <scope>NUCLEOTIDE SEQUENCE</scope>
    <source>
        <strain evidence="2">MPI-CAGE-CH-0243</strain>
    </source>
</reference>
<gene>
    <name evidence="2" type="ORF">B0J11DRAFT_79792</name>
</gene>
<comment type="caution">
    <text evidence="2">The sequence shown here is derived from an EMBL/GenBank/DDBJ whole genome shotgun (WGS) entry which is preliminary data.</text>
</comment>
<keyword evidence="3" id="KW-1185">Reference proteome</keyword>
<evidence type="ECO:0000256" key="1">
    <source>
        <dbReference type="SAM" id="MobiDB-lite"/>
    </source>
</evidence>
<feature type="region of interest" description="Disordered" evidence="1">
    <location>
        <begin position="1"/>
        <end position="36"/>
    </location>
</feature>
<dbReference type="Proteomes" id="UP000700596">
    <property type="component" value="Unassembled WGS sequence"/>
</dbReference>
<evidence type="ECO:0000313" key="2">
    <source>
        <dbReference type="EMBL" id="KAH7118893.1"/>
    </source>
</evidence>
<dbReference type="EMBL" id="JAGMWT010000012">
    <property type="protein sequence ID" value="KAH7118893.1"/>
    <property type="molecule type" value="Genomic_DNA"/>
</dbReference>
<accession>A0A9P9IEK1</accession>
<protein>
    <submittedName>
        <fullName evidence="2">Uncharacterized protein</fullName>
    </submittedName>
</protein>
<dbReference type="AlphaFoldDB" id="A0A9P9IEK1"/>